<evidence type="ECO:0000313" key="2">
    <source>
        <dbReference type="Proteomes" id="UP001519293"/>
    </source>
</evidence>
<sequence>MNNLFDKLKHKAKVTINQTAAKIKERAYSYAGVSSATVLEIADFIQKHSDTKVGKKHLLGFSFSFYQLSLEGVSYYLEMKGTYILQVDVQAPNETIVQYRSYRDKYSLQTPIRFPKEGK</sequence>
<gene>
    <name evidence="1" type="ORF">J2Z40_000358</name>
</gene>
<dbReference type="Proteomes" id="UP001519293">
    <property type="component" value="Unassembled WGS sequence"/>
</dbReference>
<dbReference type="RefSeq" id="WP_066394289.1">
    <property type="nucleotide sequence ID" value="NZ_JAGIKZ010000001.1"/>
</dbReference>
<accession>A0ABS4RBS4</accession>
<keyword evidence="2" id="KW-1185">Reference proteome</keyword>
<proteinExistence type="predicted"/>
<organism evidence="1 2">
    <name type="scientific">Cytobacillus eiseniae</name>
    <dbReference type="NCBI Taxonomy" id="762947"/>
    <lineage>
        <taxon>Bacteria</taxon>
        <taxon>Bacillati</taxon>
        <taxon>Bacillota</taxon>
        <taxon>Bacilli</taxon>
        <taxon>Bacillales</taxon>
        <taxon>Bacillaceae</taxon>
        <taxon>Cytobacillus</taxon>
    </lineage>
</organism>
<name>A0ABS4RBS4_9BACI</name>
<dbReference type="EMBL" id="JAGIKZ010000001">
    <property type="protein sequence ID" value="MBP2239805.1"/>
    <property type="molecule type" value="Genomic_DNA"/>
</dbReference>
<reference evidence="1 2" key="1">
    <citation type="submission" date="2021-03" db="EMBL/GenBank/DDBJ databases">
        <title>Genomic Encyclopedia of Type Strains, Phase IV (KMG-IV): sequencing the most valuable type-strain genomes for metagenomic binning, comparative biology and taxonomic classification.</title>
        <authorList>
            <person name="Goeker M."/>
        </authorList>
    </citation>
    <scope>NUCLEOTIDE SEQUENCE [LARGE SCALE GENOMIC DNA]</scope>
    <source>
        <strain evidence="1 2">DSM 26675</strain>
    </source>
</reference>
<evidence type="ECO:0000313" key="1">
    <source>
        <dbReference type="EMBL" id="MBP2239805.1"/>
    </source>
</evidence>
<comment type="caution">
    <text evidence="1">The sequence shown here is derived from an EMBL/GenBank/DDBJ whole genome shotgun (WGS) entry which is preliminary data.</text>
</comment>
<protein>
    <submittedName>
        <fullName evidence="1">Uncharacterized protein</fullName>
    </submittedName>
</protein>